<dbReference type="InterPro" id="IPR005748">
    <property type="entry name" value="DNA_mismatch_repair_MutS"/>
</dbReference>
<evidence type="ECO:0000256" key="1">
    <source>
        <dbReference type="ARBA" id="ARBA00006271"/>
    </source>
</evidence>
<evidence type="ECO:0000256" key="9">
    <source>
        <dbReference type="HAMAP-Rule" id="MF_00096"/>
    </source>
</evidence>
<reference evidence="12 13" key="1">
    <citation type="submission" date="2011-05" db="EMBL/GenBank/DDBJ databases">
        <title>Complete sequence of Desulfotomaculum carboxydivorans CO-1-SRB.</title>
        <authorList>
            <consortium name="US DOE Joint Genome Institute"/>
            <person name="Lucas S."/>
            <person name="Han J."/>
            <person name="Lapidus A."/>
            <person name="Cheng J.-F."/>
            <person name="Goodwin L."/>
            <person name="Pitluck S."/>
            <person name="Peters L."/>
            <person name="Mikhailova N."/>
            <person name="Lu M."/>
            <person name="Han C."/>
            <person name="Tapia R."/>
            <person name="Land M."/>
            <person name="Hauser L."/>
            <person name="Kyrpides N."/>
            <person name="Ivanova N."/>
            <person name="Pagani I."/>
            <person name="Stams A."/>
            <person name="Plugge C."/>
            <person name="Muyzer G."/>
            <person name="Kuever J."/>
            <person name="Parshina S."/>
            <person name="Ivanova A."/>
            <person name="Nazina T."/>
            <person name="Woyke T."/>
        </authorList>
    </citation>
    <scope>NUCLEOTIDE SEQUENCE [LARGE SCALE GENOMIC DNA]</scope>
    <source>
        <strain evidence="13">DSM 14880 / VKM B-2319 / CO-1-SRB</strain>
    </source>
</reference>
<dbReference type="GO" id="GO:0140664">
    <property type="term" value="F:ATP-dependent DNA damage sensor activity"/>
    <property type="evidence" value="ECO:0007669"/>
    <property type="project" value="InterPro"/>
</dbReference>
<gene>
    <name evidence="9" type="primary">mutS</name>
    <name evidence="12" type="ordered locus">Desca_1413</name>
</gene>
<dbReference type="InterPro" id="IPR045076">
    <property type="entry name" value="MutS"/>
</dbReference>
<evidence type="ECO:0000259" key="11">
    <source>
        <dbReference type="PROSITE" id="PS00486"/>
    </source>
</evidence>
<keyword evidence="6 9" id="KW-0238">DNA-binding</keyword>
<organism evidence="12 13">
    <name type="scientific">Desulfotomaculum nigrificans (strain DSM 14880 / VKM B-2319 / CO-1-SRB)</name>
    <name type="common">Desulfotomaculum carboxydivorans</name>
    <dbReference type="NCBI Taxonomy" id="868595"/>
    <lineage>
        <taxon>Bacteria</taxon>
        <taxon>Bacillati</taxon>
        <taxon>Bacillota</taxon>
        <taxon>Clostridia</taxon>
        <taxon>Eubacteriales</taxon>
        <taxon>Desulfotomaculaceae</taxon>
        <taxon>Desulfotomaculum</taxon>
    </lineage>
</organism>
<evidence type="ECO:0000313" key="12">
    <source>
        <dbReference type="EMBL" id="AEF94269.1"/>
    </source>
</evidence>
<dbReference type="Gene3D" id="3.40.50.300">
    <property type="entry name" value="P-loop containing nucleotide triphosphate hydrolases"/>
    <property type="match status" value="1"/>
</dbReference>
<dbReference type="CDD" id="cd03284">
    <property type="entry name" value="ABC_MutS1"/>
    <property type="match status" value="1"/>
</dbReference>
<dbReference type="Pfam" id="PF00488">
    <property type="entry name" value="MutS_V"/>
    <property type="match status" value="1"/>
</dbReference>
<dbReference type="GO" id="GO:0006298">
    <property type="term" value="P:mismatch repair"/>
    <property type="evidence" value="ECO:0007669"/>
    <property type="project" value="UniProtKB-UniRule"/>
</dbReference>
<dbReference type="SUPFAM" id="SSF48334">
    <property type="entry name" value="DNA repair protein MutS, domain III"/>
    <property type="match status" value="1"/>
</dbReference>
<dbReference type="Pfam" id="PF05192">
    <property type="entry name" value="MutS_III"/>
    <property type="match status" value="1"/>
</dbReference>
<evidence type="ECO:0000256" key="2">
    <source>
        <dbReference type="ARBA" id="ARBA00021982"/>
    </source>
</evidence>
<dbReference type="HAMAP" id="MF_00096">
    <property type="entry name" value="MutS"/>
    <property type="match status" value="1"/>
</dbReference>
<dbReference type="InterPro" id="IPR027417">
    <property type="entry name" value="P-loop_NTPase"/>
</dbReference>
<dbReference type="SUPFAM" id="SSF55271">
    <property type="entry name" value="DNA repair protein MutS, domain I"/>
    <property type="match status" value="1"/>
</dbReference>
<dbReference type="FunFam" id="3.40.1170.10:FF:000001">
    <property type="entry name" value="DNA mismatch repair protein MutS"/>
    <property type="match status" value="1"/>
</dbReference>
<dbReference type="NCBIfam" id="TIGR01070">
    <property type="entry name" value="mutS1"/>
    <property type="match status" value="1"/>
</dbReference>
<evidence type="ECO:0000256" key="5">
    <source>
        <dbReference type="ARBA" id="ARBA00022840"/>
    </source>
</evidence>
<evidence type="ECO:0000256" key="4">
    <source>
        <dbReference type="ARBA" id="ARBA00022763"/>
    </source>
</evidence>
<evidence type="ECO:0000313" key="13">
    <source>
        <dbReference type="Proteomes" id="UP000009226"/>
    </source>
</evidence>
<dbReference type="eggNOG" id="COG0249">
    <property type="taxonomic scope" value="Bacteria"/>
</dbReference>
<evidence type="ECO:0000256" key="8">
    <source>
        <dbReference type="ARBA" id="ARBA00024647"/>
    </source>
</evidence>
<evidence type="ECO:0000256" key="10">
    <source>
        <dbReference type="RuleBase" id="RU003756"/>
    </source>
</evidence>
<protein>
    <recommendedName>
        <fullName evidence="2 9">DNA mismatch repair protein MutS</fullName>
    </recommendedName>
</protein>
<feature type="domain" description="DNA mismatch repair proteins mutS family" evidence="11">
    <location>
        <begin position="696"/>
        <end position="712"/>
    </location>
</feature>
<name>F6B5E8_DESCC</name>
<dbReference type="InterPro" id="IPR007861">
    <property type="entry name" value="DNA_mismatch_repair_MutS_clamp"/>
</dbReference>
<dbReference type="PROSITE" id="PS00486">
    <property type="entry name" value="DNA_MISMATCH_REPAIR_2"/>
    <property type="match status" value="1"/>
</dbReference>
<dbReference type="Pfam" id="PF05188">
    <property type="entry name" value="MutS_II"/>
    <property type="match status" value="1"/>
</dbReference>
<comment type="function">
    <text evidence="8 9">This protein is involved in the repair of mismatches in DNA. It is possible that it carries out the mismatch recognition step. This protein has a weak ATPase activity.</text>
</comment>
<dbReference type="Gene3D" id="1.10.1420.10">
    <property type="match status" value="2"/>
</dbReference>
<dbReference type="Gene3D" id="3.40.1170.10">
    <property type="entry name" value="DNA repair protein MutS, domain I"/>
    <property type="match status" value="1"/>
</dbReference>
<accession>F6B5E8</accession>
<dbReference type="SUPFAM" id="SSF53150">
    <property type="entry name" value="DNA repair protein MutS, domain II"/>
    <property type="match status" value="1"/>
</dbReference>
<keyword evidence="3 9" id="KW-0547">Nucleotide-binding</keyword>
<dbReference type="Proteomes" id="UP000009226">
    <property type="component" value="Chromosome"/>
</dbReference>
<dbReference type="GO" id="GO:0005829">
    <property type="term" value="C:cytosol"/>
    <property type="evidence" value="ECO:0007669"/>
    <property type="project" value="TreeGrafter"/>
</dbReference>
<dbReference type="InterPro" id="IPR036187">
    <property type="entry name" value="DNA_mismatch_repair_MutS_sf"/>
</dbReference>
<evidence type="ECO:0000256" key="6">
    <source>
        <dbReference type="ARBA" id="ARBA00023125"/>
    </source>
</evidence>
<dbReference type="InterPro" id="IPR007695">
    <property type="entry name" value="DNA_mismatch_repair_MutS-lik_N"/>
</dbReference>
<dbReference type="NCBIfam" id="NF003810">
    <property type="entry name" value="PRK05399.1"/>
    <property type="match status" value="1"/>
</dbReference>
<evidence type="ECO:0000256" key="7">
    <source>
        <dbReference type="ARBA" id="ARBA00023204"/>
    </source>
</evidence>
<dbReference type="Pfam" id="PF05190">
    <property type="entry name" value="MutS_IV"/>
    <property type="match status" value="1"/>
</dbReference>
<feature type="binding site" evidence="9">
    <location>
        <begin position="622"/>
        <end position="629"/>
    </location>
    <ligand>
        <name>ATP</name>
        <dbReference type="ChEBI" id="CHEBI:30616"/>
    </ligand>
</feature>
<dbReference type="SUPFAM" id="SSF52540">
    <property type="entry name" value="P-loop containing nucleoside triphosphate hydrolases"/>
    <property type="match status" value="1"/>
</dbReference>
<sequence>MALTPMMRQYLEIKEQYPDAILFFRLGDFYEMFFEDAKLASRELEITLTGRDAGEPERVPMCGVPFHAADNYIAKLIDKGYKIAICEQVEDPKSAKGLVKREVIRVITPGTVIDGNMLSDKDNNYLVAVCRIGQSYGLAVSDLSTGLFQVTQMTGQWALNQLLDELIRLAPREVVLPHSLWQDEGVKKSFQELEGTTITSLADQIFTQEQAQQALTEHFGQAKTTALDCWQSPAVCGAAGGLLHYLLETQKRKLQHITEITSYFTQSYMILDGIARRNLEICKSLRDGGKKGSLLSVLDLTRSAMGGRMLKAWLEQPLIDIKAINERLDAVQELVDSVLLRDELATALKNVYDMERLTARAAYGSANARDMLALLASLQMLPPLRQALTNCQSKLLKRIYDQFDTLEDLKGLLESSIAEDAPITLRDGGLIKAGYSQEVDQLRAVARDGKSWLAGLESREKEKTGIKSLKVGFNKVFGYYLEVTKANLNLVPEYYQRRQTLANAERFITPELKEYESMILGAEDRLVELEYNLFVDVRNQVAAEVSRIQHTALLVAQVDVLVALAEVAARQGYVRPEVNNSGVIEITEGRHPVVEINLGPGCFVPNDTYIDTDRHRLALITGPNMGGKSTYQRQVALIVLMAQVGSFVPASKASIGIVDRIFARVGASDDLTSGQSTFMVEMLETKQIMDHATSQSLVIIDELGRGTSNLEGMAIAQAVIEFLHDVVGCRTLFSTHYHELAELEGRLAGLKNYATAVKEQGDEVTFLRKVIRDQASKSYGIHCARLAGLPGQIIQRANQLVQQLEFNQRAAQEVVAGKTQVAASVEQLALFPEKNEEHDEFKKEIVALDIANMTPLESLNYLYQLQRRLQGKK</sequence>
<dbReference type="KEGG" id="dca:Desca_1413"/>
<dbReference type="InterPro" id="IPR036678">
    <property type="entry name" value="MutS_con_dom_sf"/>
</dbReference>
<keyword evidence="5 9" id="KW-0067">ATP-binding</keyword>
<keyword evidence="13" id="KW-1185">Reference proteome</keyword>
<dbReference type="SMART" id="SM00533">
    <property type="entry name" value="MUTSd"/>
    <property type="match status" value="1"/>
</dbReference>
<dbReference type="PANTHER" id="PTHR11361:SF34">
    <property type="entry name" value="DNA MISMATCH REPAIR PROTEIN MSH1, MITOCHONDRIAL"/>
    <property type="match status" value="1"/>
</dbReference>
<dbReference type="InterPro" id="IPR017261">
    <property type="entry name" value="DNA_mismatch_repair_MutS/MSH"/>
</dbReference>
<dbReference type="PANTHER" id="PTHR11361">
    <property type="entry name" value="DNA MISMATCH REPAIR PROTEIN MUTS FAMILY MEMBER"/>
    <property type="match status" value="1"/>
</dbReference>
<comment type="similarity">
    <text evidence="1 9 10">Belongs to the DNA mismatch repair MutS family.</text>
</comment>
<dbReference type="GO" id="GO:0030983">
    <property type="term" value="F:mismatched DNA binding"/>
    <property type="evidence" value="ECO:0007669"/>
    <property type="project" value="InterPro"/>
</dbReference>
<dbReference type="InterPro" id="IPR007696">
    <property type="entry name" value="DNA_mismatch_repair_MutS_core"/>
</dbReference>
<dbReference type="InterPro" id="IPR000432">
    <property type="entry name" value="DNA_mismatch_repair_MutS_C"/>
</dbReference>
<dbReference type="InterPro" id="IPR007860">
    <property type="entry name" value="DNA_mmatch_repair_MutS_con_dom"/>
</dbReference>
<dbReference type="FunFam" id="1.10.1420.10:FF:000007">
    <property type="entry name" value="DNA mismatch repair protein MutS"/>
    <property type="match status" value="1"/>
</dbReference>
<dbReference type="InterPro" id="IPR016151">
    <property type="entry name" value="DNA_mismatch_repair_MutS_N"/>
</dbReference>
<keyword evidence="7 9" id="KW-0234">DNA repair</keyword>
<evidence type="ECO:0000256" key="3">
    <source>
        <dbReference type="ARBA" id="ARBA00022741"/>
    </source>
</evidence>
<dbReference type="FunFam" id="3.40.50.300:FF:000870">
    <property type="entry name" value="MutS protein homolog 4"/>
    <property type="match status" value="1"/>
</dbReference>
<dbReference type="SMART" id="SM00534">
    <property type="entry name" value="MUTSac"/>
    <property type="match status" value="1"/>
</dbReference>
<proteinExistence type="inferred from homology"/>
<dbReference type="AlphaFoldDB" id="F6B5E8"/>
<dbReference type="Pfam" id="PF01624">
    <property type="entry name" value="MutS_I"/>
    <property type="match status" value="1"/>
</dbReference>
<keyword evidence="4 9" id="KW-0227">DNA damage</keyword>
<dbReference type="PIRSF" id="PIRSF037677">
    <property type="entry name" value="DNA_mis_repair_Msh6"/>
    <property type="match status" value="1"/>
</dbReference>
<dbReference type="STRING" id="868595.Desca_1413"/>
<dbReference type="EMBL" id="CP002736">
    <property type="protein sequence ID" value="AEF94269.1"/>
    <property type="molecule type" value="Genomic_DNA"/>
</dbReference>
<dbReference type="Gene3D" id="3.30.420.110">
    <property type="entry name" value="MutS, connector domain"/>
    <property type="match status" value="1"/>
</dbReference>
<dbReference type="HOGENOM" id="CLU_002472_4_0_9"/>
<dbReference type="GO" id="GO:0003684">
    <property type="term" value="F:damaged DNA binding"/>
    <property type="evidence" value="ECO:0007669"/>
    <property type="project" value="UniProtKB-UniRule"/>
</dbReference>
<dbReference type="GO" id="GO:0005524">
    <property type="term" value="F:ATP binding"/>
    <property type="evidence" value="ECO:0007669"/>
    <property type="project" value="UniProtKB-UniRule"/>
</dbReference>